<feature type="transmembrane region" description="Helical" evidence="2">
    <location>
        <begin position="24"/>
        <end position="44"/>
    </location>
</feature>
<evidence type="ECO:0000313" key="4">
    <source>
        <dbReference type="EMBL" id="MCQ9209939.1"/>
    </source>
</evidence>
<keyword evidence="5" id="KW-1185">Reference proteome</keyword>
<accession>A0ABT1WN33</accession>
<dbReference type="Proteomes" id="UP001059480">
    <property type="component" value="Unassembled WGS sequence"/>
</dbReference>
<evidence type="ECO:0000313" key="5">
    <source>
        <dbReference type="Proteomes" id="UP001059480"/>
    </source>
</evidence>
<evidence type="ECO:0000256" key="1">
    <source>
        <dbReference type="ARBA" id="ARBA00006068"/>
    </source>
</evidence>
<reference evidence="4" key="1">
    <citation type="submission" date="2022-07" db="EMBL/GenBank/DDBJ databases">
        <authorList>
            <person name="Jung M.-Y."/>
            <person name="Lee M."/>
        </authorList>
    </citation>
    <scope>NUCLEOTIDE SEQUENCE</scope>
    <source>
        <strain evidence="4">S8</strain>
    </source>
</reference>
<dbReference type="NCBIfam" id="TIGR00350">
    <property type="entry name" value="lytR_cpsA_psr"/>
    <property type="match status" value="1"/>
</dbReference>
<dbReference type="Gene3D" id="3.40.630.190">
    <property type="entry name" value="LCP protein"/>
    <property type="match status" value="1"/>
</dbReference>
<keyword evidence="2" id="KW-0472">Membrane</keyword>
<name>A0ABT1WN33_9LACT</name>
<dbReference type="Pfam" id="PF03816">
    <property type="entry name" value="LytR_cpsA_psr"/>
    <property type="match status" value="1"/>
</dbReference>
<comment type="similarity">
    <text evidence="1">Belongs to the LytR/CpsA/Psr (LCP) family.</text>
</comment>
<evidence type="ECO:0000256" key="2">
    <source>
        <dbReference type="SAM" id="Phobius"/>
    </source>
</evidence>
<proteinExistence type="inferred from homology"/>
<reference evidence="4" key="2">
    <citation type="journal article" date="2023" name="Curr. Microbiol.">
        <title>Granulicatella seriolae sp. nov., a Novel Facultative Anaerobe Isolated from Yellowtail Marine Fish.</title>
        <authorList>
            <person name="Lee M."/>
            <person name="Choi Y.J."/>
            <person name="Farooq A."/>
            <person name="Jeong J.B."/>
            <person name="Jung M.Y."/>
        </authorList>
    </citation>
    <scope>NUCLEOTIDE SEQUENCE</scope>
    <source>
        <strain evidence="4">S8</strain>
    </source>
</reference>
<reference evidence="4" key="3">
    <citation type="journal article" date="2023" name="Microbiol. Resour. Announc.">
        <title>Draft Genome Sequence of Granulicatella sp. Strain S8, Isolated from a Marine Fish, Seriola quinqueradiata.</title>
        <authorList>
            <person name="Lee M."/>
            <person name="Farooq A."/>
            <person name="Jeong J.B."/>
            <person name="Jung M.Y."/>
        </authorList>
    </citation>
    <scope>NUCLEOTIDE SEQUENCE</scope>
    <source>
        <strain evidence="4">S8</strain>
    </source>
</reference>
<dbReference type="PANTHER" id="PTHR33392">
    <property type="entry name" value="POLYISOPRENYL-TEICHOIC ACID--PEPTIDOGLYCAN TEICHOIC ACID TRANSFERASE TAGU"/>
    <property type="match status" value="1"/>
</dbReference>
<comment type="caution">
    <text evidence="4">The sequence shown here is derived from an EMBL/GenBank/DDBJ whole genome shotgun (WGS) entry which is preliminary data.</text>
</comment>
<gene>
    <name evidence="4" type="ORF">NPA36_05175</name>
</gene>
<dbReference type="EMBL" id="JANHNZ010000004">
    <property type="protein sequence ID" value="MCQ9209939.1"/>
    <property type="molecule type" value="Genomic_DNA"/>
</dbReference>
<keyword evidence="2" id="KW-0812">Transmembrane</keyword>
<dbReference type="RefSeq" id="WP_256945055.1">
    <property type="nucleotide sequence ID" value="NZ_JANHNZ010000004.1"/>
</dbReference>
<protein>
    <submittedName>
        <fullName evidence="4">LCP family protein</fullName>
    </submittedName>
</protein>
<sequence>MKNVESRQSQKLERKHRKKRKRRIFLGLLLIFVAGIVFFLFRAFGSFSNMLEAIHNEVDTISLRDKEVKTKSSDPISILLLGVDYGEEESRSLADGGRTDTMLVLTINPKTKSTTLVSLPRDTYAEIIGHNTYEKINHAYAYGGAAMSINTVQNLLQVPIDYYVEVSMDGMKGIVDAIGGIDIYNDFDFTFDDLHFPVGEQHLDGMFALAYSRMRYEDPNGDFGRQVRQQKVIKAILQKAISLDSIMNYQSVFDTLENNVRTNLTMNDLIDLQQNYLSSVSDFTQETLHAHDMYVDDLSTFYISKQELLRISNQLRRSLNLNELTYDEFKSLYVPGMSETFDGLDKDDNVVIDTPYYYRNDNGELYETTGVFGY</sequence>
<dbReference type="InterPro" id="IPR050922">
    <property type="entry name" value="LytR/CpsA/Psr_CW_biosynth"/>
</dbReference>
<keyword evidence="2" id="KW-1133">Transmembrane helix</keyword>
<feature type="domain" description="Cell envelope-related transcriptional attenuator" evidence="3">
    <location>
        <begin position="98"/>
        <end position="241"/>
    </location>
</feature>
<dbReference type="PANTHER" id="PTHR33392:SF6">
    <property type="entry name" value="POLYISOPRENYL-TEICHOIC ACID--PEPTIDOGLYCAN TEICHOIC ACID TRANSFERASE TAGU"/>
    <property type="match status" value="1"/>
</dbReference>
<evidence type="ECO:0000259" key="3">
    <source>
        <dbReference type="Pfam" id="PF03816"/>
    </source>
</evidence>
<dbReference type="InterPro" id="IPR004474">
    <property type="entry name" value="LytR_CpsA_psr"/>
</dbReference>
<organism evidence="4 5">
    <name type="scientific">Granulicatella seriolae</name>
    <dbReference type="NCBI Taxonomy" id="2967226"/>
    <lineage>
        <taxon>Bacteria</taxon>
        <taxon>Bacillati</taxon>
        <taxon>Bacillota</taxon>
        <taxon>Bacilli</taxon>
        <taxon>Lactobacillales</taxon>
        <taxon>Carnobacteriaceae</taxon>
        <taxon>Granulicatella</taxon>
    </lineage>
</organism>